<proteinExistence type="predicted"/>
<evidence type="ECO:0000313" key="1">
    <source>
        <dbReference type="EMBL" id="VFU32408.1"/>
    </source>
</evidence>
<accession>A0A6N2KUT8</accession>
<dbReference type="AlphaFoldDB" id="A0A6N2KUT8"/>
<reference evidence="1" key="1">
    <citation type="submission" date="2019-03" db="EMBL/GenBank/DDBJ databases">
        <authorList>
            <person name="Mank J."/>
            <person name="Almeida P."/>
        </authorList>
    </citation>
    <scope>NUCLEOTIDE SEQUENCE</scope>
    <source>
        <strain evidence="1">78183</strain>
    </source>
</reference>
<name>A0A6N2KUT8_SALVM</name>
<organism evidence="1">
    <name type="scientific">Salix viminalis</name>
    <name type="common">Common osier</name>
    <name type="synonym">Basket willow</name>
    <dbReference type="NCBI Taxonomy" id="40686"/>
    <lineage>
        <taxon>Eukaryota</taxon>
        <taxon>Viridiplantae</taxon>
        <taxon>Streptophyta</taxon>
        <taxon>Embryophyta</taxon>
        <taxon>Tracheophyta</taxon>
        <taxon>Spermatophyta</taxon>
        <taxon>Magnoliopsida</taxon>
        <taxon>eudicotyledons</taxon>
        <taxon>Gunneridae</taxon>
        <taxon>Pentapetalae</taxon>
        <taxon>rosids</taxon>
        <taxon>fabids</taxon>
        <taxon>Malpighiales</taxon>
        <taxon>Salicaceae</taxon>
        <taxon>Saliceae</taxon>
        <taxon>Salix</taxon>
    </lineage>
</organism>
<protein>
    <submittedName>
        <fullName evidence="1">Uncharacterized protein</fullName>
    </submittedName>
</protein>
<gene>
    <name evidence="1" type="ORF">SVIM_LOCUS141449</name>
</gene>
<sequence>MLQRLILAYKRKITGTCQCFCDSTGRIPSDSIHSTKGRIANHYIYRCHCLHKCQDSQISPAGKQFTS</sequence>
<dbReference type="EMBL" id="CAADRP010000780">
    <property type="protein sequence ID" value="VFU32408.1"/>
    <property type="molecule type" value="Genomic_DNA"/>
</dbReference>